<feature type="compositionally biased region" description="Pro residues" evidence="1">
    <location>
        <begin position="631"/>
        <end position="642"/>
    </location>
</feature>
<feature type="compositionally biased region" description="Low complexity" evidence="1">
    <location>
        <begin position="699"/>
        <end position="714"/>
    </location>
</feature>
<feature type="region of interest" description="Disordered" evidence="1">
    <location>
        <begin position="631"/>
        <end position="654"/>
    </location>
</feature>
<comment type="caution">
    <text evidence="2">The sequence shown here is derived from an EMBL/GenBank/DDBJ whole genome shotgun (WGS) entry which is preliminary data.</text>
</comment>
<feature type="region of interest" description="Disordered" evidence="1">
    <location>
        <begin position="192"/>
        <end position="555"/>
    </location>
</feature>
<dbReference type="EMBL" id="BAAAZN010000008">
    <property type="protein sequence ID" value="GAA3552964.1"/>
    <property type="molecule type" value="Genomic_DNA"/>
</dbReference>
<feature type="compositionally biased region" description="Low complexity" evidence="1">
    <location>
        <begin position="78"/>
        <end position="94"/>
    </location>
</feature>
<feature type="compositionally biased region" description="Gly residues" evidence="1">
    <location>
        <begin position="143"/>
        <end position="154"/>
    </location>
</feature>
<feature type="compositionally biased region" description="Basic and acidic residues" evidence="1">
    <location>
        <begin position="215"/>
        <end position="224"/>
    </location>
</feature>
<reference evidence="3" key="1">
    <citation type="journal article" date="2019" name="Int. J. Syst. Evol. Microbiol.">
        <title>The Global Catalogue of Microorganisms (GCM) 10K type strain sequencing project: providing services to taxonomists for standard genome sequencing and annotation.</title>
        <authorList>
            <consortium name="The Broad Institute Genomics Platform"/>
            <consortium name="The Broad Institute Genome Sequencing Center for Infectious Disease"/>
            <person name="Wu L."/>
            <person name="Ma J."/>
        </authorList>
    </citation>
    <scope>NUCLEOTIDE SEQUENCE [LARGE SCALE GENOMIC DNA]</scope>
    <source>
        <strain evidence="3">JCM 16898</strain>
    </source>
</reference>
<evidence type="ECO:0000313" key="3">
    <source>
        <dbReference type="Proteomes" id="UP001500689"/>
    </source>
</evidence>
<sequence length="764" mass="72340">MTGMAAVRNVAPPAPADGFGTSAGALGTSTAPAETLGTSAGPAVSLGANATSVAPLGTSATHAAPLGTSPTPAGPLETTATHAAPPGTGATPAAPLETSAQAAALEVGAGSAGPLGISAALAEEGVTSVVPAMSGRPGDGRRSPGGGVGRGAWGGRRPRPWATSIARPAARIALTGGLAVAGWLLGATLSQPTASADQRPPGAGDRPAATAPGAEHGRDGERGRGHAVPDTSGTLTWASPHSGHHAGSAHHDRAGGAGDRSAGWTGSGSRPGTDRPGKGKTASPHGGHGSASQTADAATSQHGGHGSANRHGTGQADDGMSSKPSTTGIANAAGQGGTAQTGGSDTTGPIGIVRPGANAGTGQTTTGAAGQSAGTGPDVGGGQPGTELGSPLPSVDIPVASQPSNTPPPVTIDHHGTSPPATADRNSANPPASIGQNSTDVPIVSGQPGTEPPTGTNPTGTKPPAGDDRPGTAPPVTTGPDGTTPPDGTGTKAPAGDDQNGAQPDDPTDARPPAIHLPVTSDPTGANGLPGANSPATGDQPGRTSTDPGPVAGQAPGLLGGLLGVAGGALGGTVDDLFRDTLTTVHEVTGTGDVGVADPLLPIEDVVGPVFTGGSASGGVTVTAPLPVPQAAPARTPAPAPVKTPADPAVTPDAGSPVKVLLQVRPRGDAGHGGTAGHGSENESTRVAGGGSGGGGGLPAAPSAPSAPVSFAGPGHDGPGGVRLPFAIATDGDTVTQLKLIGVSRDHEVDGAGRDAALPTTSPD</sequence>
<feature type="region of interest" description="Disordered" evidence="1">
    <location>
        <begin position="742"/>
        <end position="764"/>
    </location>
</feature>
<feature type="region of interest" description="Disordered" evidence="1">
    <location>
        <begin position="131"/>
        <end position="160"/>
    </location>
</feature>
<dbReference type="Proteomes" id="UP001500689">
    <property type="component" value="Unassembled WGS sequence"/>
</dbReference>
<name>A0ABP6WLD8_9PSEU</name>
<keyword evidence="3" id="KW-1185">Reference proteome</keyword>
<feature type="compositionally biased region" description="Low complexity" evidence="1">
    <location>
        <begin position="474"/>
        <end position="496"/>
    </location>
</feature>
<feature type="compositionally biased region" description="Polar residues" evidence="1">
    <location>
        <begin position="534"/>
        <end position="547"/>
    </location>
</feature>
<feature type="compositionally biased region" description="Low complexity" evidence="1">
    <location>
        <begin position="356"/>
        <end position="376"/>
    </location>
</feature>
<proteinExistence type="predicted"/>
<feature type="compositionally biased region" description="Low complexity" evidence="1">
    <location>
        <begin position="290"/>
        <end position="301"/>
    </location>
</feature>
<feature type="compositionally biased region" description="Polar residues" evidence="1">
    <location>
        <begin position="27"/>
        <end position="38"/>
    </location>
</feature>
<protein>
    <submittedName>
        <fullName evidence="2">Uncharacterized protein</fullName>
    </submittedName>
</protein>
<feature type="region of interest" description="Disordered" evidence="1">
    <location>
        <begin position="1"/>
        <end position="42"/>
    </location>
</feature>
<feature type="compositionally biased region" description="Gly residues" evidence="1">
    <location>
        <begin position="688"/>
        <end position="698"/>
    </location>
</feature>
<feature type="region of interest" description="Disordered" evidence="1">
    <location>
        <begin position="59"/>
        <end position="94"/>
    </location>
</feature>
<evidence type="ECO:0000256" key="1">
    <source>
        <dbReference type="SAM" id="MobiDB-lite"/>
    </source>
</evidence>
<feature type="compositionally biased region" description="Low complexity" evidence="1">
    <location>
        <begin position="643"/>
        <end position="652"/>
    </location>
</feature>
<feature type="compositionally biased region" description="Basic and acidic residues" evidence="1">
    <location>
        <begin position="744"/>
        <end position="753"/>
    </location>
</feature>
<feature type="region of interest" description="Disordered" evidence="1">
    <location>
        <begin position="666"/>
        <end position="725"/>
    </location>
</feature>
<organism evidence="2 3">
    <name type="scientific">Amycolatopsis ultiminotia</name>
    <dbReference type="NCBI Taxonomy" id="543629"/>
    <lineage>
        <taxon>Bacteria</taxon>
        <taxon>Bacillati</taxon>
        <taxon>Actinomycetota</taxon>
        <taxon>Actinomycetes</taxon>
        <taxon>Pseudonocardiales</taxon>
        <taxon>Pseudonocardiaceae</taxon>
        <taxon>Amycolatopsis</taxon>
    </lineage>
</organism>
<feature type="compositionally biased region" description="Polar residues" evidence="1">
    <location>
        <begin position="424"/>
        <end position="440"/>
    </location>
</feature>
<gene>
    <name evidence="2" type="ORF">GCM10022222_40770</name>
</gene>
<feature type="compositionally biased region" description="Low complexity" evidence="1">
    <location>
        <begin position="446"/>
        <end position="464"/>
    </location>
</feature>
<accession>A0ABP6WLD8</accession>
<evidence type="ECO:0000313" key="2">
    <source>
        <dbReference type="EMBL" id="GAA3552964.1"/>
    </source>
</evidence>